<keyword evidence="4" id="KW-1185">Reference proteome</keyword>
<evidence type="ECO:0000313" key="3">
    <source>
        <dbReference type="EMBL" id="CAJ1932031.1"/>
    </source>
</evidence>
<name>A0AAD2CEG7_9STRA</name>
<dbReference type="Proteomes" id="UP001295423">
    <property type="component" value="Unassembled WGS sequence"/>
</dbReference>
<feature type="transmembrane region" description="Helical" evidence="2">
    <location>
        <begin position="173"/>
        <end position="191"/>
    </location>
</feature>
<evidence type="ECO:0000313" key="4">
    <source>
        <dbReference type="Proteomes" id="UP001295423"/>
    </source>
</evidence>
<evidence type="ECO:0000256" key="2">
    <source>
        <dbReference type="SAM" id="Phobius"/>
    </source>
</evidence>
<feature type="transmembrane region" description="Helical" evidence="2">
    <location>
        <begin position="110"/>
        <end position="132"/>
    </location>
</feature>
<feature type="transmembrane region" description="Helical" evidence="2">
    <location>
        <begin position="212"/>
        <end position="234"/>
    </location>
</feature>
<reference evidence="3" key="1">
    <citation type="submission" date="2023-08" db="EMBL/GenBank/DDBJ databases">
        <authorList>
            <person name="Audoor S."/>
            <person name="Bilcke G."/>
        </authorList>
    </citation>
    <scope>NUCLEOTIDE SEQUENCE</scope>
</reference>
<gene>
    <name evidence="3" type="ORF">CYCCA115_LOCUS2656</name>
</gene>
<protein>
    <submittedName>
        <fullName evidence="3">Uncharacterized protein</fullName>
    </submittedName>
</protein>
<keyword evidence="2" id="KW-0812">Transmembrane</keyword>
<comment type="caution">
    <text evidence="3">The sequence shown here is derived from an EMBL/GenBank/DDBJ whole genome shotgun (WGS) entry which is preliminary data.</text>
</comment>
<sequence length="454" mass="51287">MIVIIPYPKYEWFQRPCPSSEVTLIVAGMLFVWTAILFHQRVDRIKTKLRGIGPQPDDYQDDHFVGSLRICSLISAYMDHHEDPGFAILRLGTKAILFLGLMQRNFQHGFLIMLAVLFVECSLNTARILLVYQNCKSIDSVQPLADDEAYDITGDNARQLEPTNVQEDLTRPFALAVLVFLTQIVLIGLVLDDTYLTTTRTCFNGTTGCLMLTSLGSYCLYLMGTFMTCVYYVGPTNSYGSKELNPTFWLKLFLMNKNRVMFEWEDLGGSGEERTLELEAKHWTLWVRFAMSFLVNEVGFTMLLYVLPVKVAGQATIMGVVFQALGMVYLVDLDNCTGNVLTLVESTHKNNKESTTNGSHDYGSSYQMDEKQFEAEKQKIIRQAMKDVEAQLQALAHGDQRHHAQKQRKKRSKFTNITSALFLSKYPNTNNRQRQAGGNSEKSPLVLNGGGPIS</sequence>
<dbReference type="EMBL" id="CAKOGP040000202">
    <property type="protein sequence ID" value="CAJ1932031.1"/>
    <property type="molecule type" value="Genomic_DNA"/>
</dbReference>
<feature type="transmembrane region" description="Helical" evidence="2">
    <location>
        <begin position="20"/>
        <end position="38"/>
    </location>
</feature>
<organism evidence="3 4">
    <name type="scientific">Cylindrotheca closterium</name>
    <dbReference type="NCBI Taxonomy" id="2856"/>
    <lineage>
        <taxon>Eukaryota</taxon>
        <taxon>Sar</taxon>
        <taxon>Stramenopiles</taxon>
        <taxon>Ochrophyta</taxon>
        <taxon>Bacillariophyta</taxon>
        <taxon>Bacillariophyceae</taxon>
        <taxon>Bacillariophycidae</taxon>
        <taxon>Bacillariales</taxon>
        <taxon>Bacillariaceae</taxon>
        <taxon>Cylindrotheca</taxon>
    </lineage>
</organism>
<dbReference type="AlphaFoldDB" id="A0AAD2CEG7"/>
<keyword evidence="2" id="KW-0472">Membrane</keyword>
<feature type="region of interest" description="Disordered" evidence="1">
    <location>
        <begin position="396"/>
        <end position="454"/>
    </location>
</feature>
<evidence type="ECO:0000256" key="1">
    <source>
        <dbReference type="SAM" id="MobiDB-lite"/>
    </source>
</evidence>
<proteinExistence type="predicted"/>
<feature type="transmembrane region" description="Helical" evidence="2">
    <location>
        <begin position="285"/>
        <end position="307"/>
    </location>
</feature>
<feature type="compositionally biased region" description="Basic residues" evidence="1">
    <location>
        <begin position="403"/>
        <end position="413"/>
    </location>
</feature>
<keyword evidence="2" id="KW-1133">Transmembrane helix</keyword>
<feature type="compositionally biased region" description="Polar residues" evidence="1">
    <location>
        <begin position="414"/>
        <end position="442"/>
    </location>
</feature>
<accession>A0AAD2CEG7</accession>